<evidence type="ECO:0000313" key="7">
    <source>
        <dbReference type="Proteomes" id="UP000886856"/>
    </source>
</evidence>
<dbReference type="AlphaFoldDB" id="A0A9D2KX98"/>
<evidence type="ECO:0000256" key="3">
    <source>
        <dbReference type="ARBA" id="ARBA00023012"/>
    </source>
</evidence>
<comment type="caution">
    <text evidence="6">The sequence shown here is derived from an EMBL/GenBank/DDBJ whole genome shotgun (WGS) entry which is preliminary data.</text>
</comment>
<reference evidence="6" key="1">
    <citation type="journal article" date="2021" name="PeerJ">
        <title>Extensive microbial diversity within the chicken gut microbiome revealed by metagenomics and culture.</title>
        <authorList>
            <person name="Gilroy R."/>
            <person name="Ravi A."/>
            <person name="Getino M."/>
            <person name="Pursley I."/>
            <person name="Horton D.L."/>
            <person name="Alikhan N.F."/>
            <person name="Baker D."/>
            <person name="Gharbi K."/>
            <person name="Hall N."/>
            <person name="Watson M."/>
            <person name="Adriaenssens E.M."/>
            <person name="Foster-Nyarko E."/>
            <person name="Jarju S."/>
            <person name="Secka A."/>
            <person name="Antonio M."/>
            <person name="Oren A."/>
            <person name="Chaudhuri R.R."/>
            <person name="La Ragione R."/>
            <person name="Hildebrand F."/>
            <person name="Pallen M.J."/>
        </authorList>
    </citation>
    <scope>NUCLEOTIDE SEQUENCE</scope>
    <source>
        <strain evidence="6">CHK171-505</strain>
    </source>
</reference>
<evidence type="ECO:0000256" key="4">
    <source>
        <dbReference type="SAM" id="Phobius"/>
    </source>
</evidence>
<dbReference type="EMBL" id="DWYW01000001">
    <property type="protein sequence ID" value="HJA89175.1"/>
    <property type="molecule type" value="Genomic_DNA"/>
</dbReference>
<dbReference type="Gene3D" id="3.30.565.10">
    <property type="entry name" value="Histidine kinase-like ATPase, C-terminal domain"/>
    <property type="match status" value="1"/>
</dbReference>
<dbReference type="InterPro" id="IPR050482">
    <property type="entry name" value="Sensor_HK_TwoCompSys"/>
</dbReference>
<sequence length="461" mass="53433">WTLIFFLVLPLVVADILTKENLIYQQFWKTTLIQDFILLSFVLVLLTLMIGYLFSFSVIDMIALGNFLLFFFFTTFVIVQLYNMKKKTTVIDQLLSFPMEKQFLTHHLLQTQHMNSIKSFLFETLSFVVNLTNLDIININNLTYSDIKSCFEPSSSALEEVEIQLKKMRQSNEEVSTLRMDGCHYLVMNVDNYHSFLIIKKDNEYLHEEITLIKKLHPIVHEMFLSARNISNTAFHSNNQFYTPFEKAIFLKEVDLSEKYQTFIAHYLHDEILQSVLAIRQSAYQKNSSDSIRDTIEHTVEEIELSIRRKIIEWEASDIPDKSLKTSVGQLVQKLVIMYDKAIFIQINIPETLDLPVPFQQFIFRSIRELLVNTYKHSNATIVTVTLQIDDVAIHLLVEDDGNGVQDTIDFKNKNSHNFGLYSIYQHTHAFNGSMTLSHSKKGGLAINISFPLNPIMKGLS</sequence>
<evidence type="ECO:0000313" key="6">
    <source>
        <dbReference type="EMBL" id="HJA89175.1"/>
    </source>
</evidence>
<gene>
    <name evidence="6" type="ORF">H9948_00095</name>
</gene>
<feature type="transmembrane region" description="Helical" evidence="4">
    <location>
        <begin position="61"/>
        <end position="82"/>
    </location>
</feature>
<dbReference type="InterPro" id="IPR003594">
    <property type="entry name" value="HATPase_dom"/>
</dbReference>
<dbReference type="InterPro" id="IPR036890">
    <property type="entry name" value="HATPase_C_sf"/>
</dbReference>
<evidence type="ECO:0000259" key="5">
    <source>
        <dbReference type="Pfam" id="PF02518"/>
    </source>
</evidence>
<accession>A0A9D2KX98</accession>
<dbReference type="Proteomes" id="UP000886856">
    <property type="component" value="Unassembled WGS sequence"/>
</dbReference>
<evidence type="ECO:0000256" key="2">
    <source>
        <dbReference type="ARBA" id="ARBA00022777"/>
    </source>
</evidence>
<dbReference type="CDD" id="cd16917">
    <property type="entry name" value="HATPase_UhpB-NarQ-NarX-like"/>
    <property type="match status" value="1"/>
</dbReference>
<dbReference type="GO" id="GO:0000160">
    <property type="term" value="P:phosphorelay signal transduction system"/>
    <property type="evidence" value="ECO:0007669"/>
    <property type="project" value="UniProtKB-KW"/>
</dbReference>
<dbReference type="GO" id="GO:0016301">
    <property type="term" value="F:kinase activity"/>
    <property type="evidence" value="ECO:0007669"/>
    <property type="project" value="UniProtKB-KW"/>
</dbReference>
<keyword evidence="4" id="KW-0812">Transmembrane</keyword>
<dbReference type="SUPFAM" id="SSF55874">
    <property type="entry name" value="ATPase domain of HSP90 chaperone/DNA topoisomerase II/histidine kinase"/>
    <property type="match status" value="1"/>
</dbReference>
<keyword evidence="4" id="KW-1133">Transmembrane helix</keyword>
<feature type="non-terminal residue" evidence="6">
    <location>
        <position position="1"/>
    </location>
</feature>
<feature type="transmembrane region" description="Helical" evidence="4">
    <location>
        <begin position="33"/>
        <end position="54"/>
    </location>
</feature>
<evidence type="ECO:0000256" key="1">
    <source>
        <dbReference type="ARBA" id="ARBA00022679"/>
    </source>
</evidence>
<keyword evidence="3" id="KW-0902">Two-component regulatory system</keyword>
<organism evidence="6 7">
    <name type="scientific">Candidatus Jeotgalibaca merdavium</name>
    <dbReference type="NCBI Taxonomy" id="2838627"/>
    <lineage>
        <taxon>Bacteria</taxon>
        <taxon>Bacillati</taxon>
        <taxon>Bacillota</taxon>
        <taxon>Bacilli</taxon>
        <taxon>Lactobacillales</taxon>
        <taxon>Carnobacteriaceae</taxon>
        <taxon>Jeotgalibaca</taxon>
    </lineage>
</organism>
<feature type="domain" description="Histidine kinase/HSP90-like ATPase" evidence="5">
    <location>
        <begin position="362"/>
        <end position="454"/>
    </location>
</feature>
<name>A0A9D2KX98_9LACT</name>
<dbReference type="Pfam" id="PF02518">
    <property type="entry name" value="HATPase_c"/>
    <property type="match status" value="1"/>
</dbReference>
<dbReference type="PANTHER" id="PTHR24421">
    <property type="entry name" value="NITRATE/NITRITE SENSOR PROTEIN NARX-RELATED"/>
    <property type="match status" value="1"/>
</dbReference>
<proteinExistence type="predicted"/>
<keyword evidence="1" id="KW-0808">Transferase</keyword>
<reference evidence="6" key="2">
    <citation type="submission" date="2021-04" db="EMBL/GenBank/DDBJ databases">
        <authorList>
            <person name="Gilroy R."/>
        </authorList>
    </citation>
    <scope>NUCLEOTIDE SEQUENCE</scope>
    <source>
        <strain evidence="6">CHK171-505</strain>
    </source>
</reference>
<protein>
    <recommendedName>
        <fullName evidence="5">Histidine kinase/HSP90-like ATPase domain-containing protein</fullName>
    </recommendedName>
</protein>
<keyword evidence="2" id="KW-0418">Kinase</keyword>
<keyword evidence="4" id="KW-0472">Membrane</keyword>